<dbReference type="SUPFAM" id="SSF82679">
    <property type="entry name" value="N-utilization substance G protein NusG, N-terminal domain"/>
    <property type="match status" value="1"/>
</dbReference>
<keyword evidence="1" id="KW-0889">Transcription antitermination</keyword>
<dbReference type="InterPro" id="IPR043425">
    <property type="entry name" value="NusG-like"/>
</dbReference>
<name>A0ABS4E2F3_9HYPH</name>
<evidence type="ECO:0000256" key="2">
    <source>
        <dbReference type="ARBA" id="ARBA00023015"/>
    </source>
</evidence>
<feature type="domain" description="NusG-like N-terminal" evidence="4">
    <location>
        <begin position="62"/>
        <end position="161"/>
    </location>
</feature>
<sequence>MMQEKKIKGEKLGYRPLSEAELRPDDRTRAYATSQAKSRTARIMNSKLRKASRDMIESHPNSAHWFCLRVETGKEQAVETVLAEANVEAFMPTEKLSRVQKGRKIDSFRPFFPGYIFVRCVPSAEAFSALCRASNRIYGLVGGSVGCYVIPDAHISVFKGILERADVSRMPADKSIGQGDRAEISFGPFAEFACVVTAVKWSREPRASVRIHVEGRAFDIDSMPLAFLKKL</sequence>
<comment type="caution">
    <text evidence="5">The sequence shown here is derived from an EMBL/GenBank/DDBJ whole genome shotgun (WGS) entry which is preliminary data.</text>
</comment>
<dbReference type="Proteomes" id="UP000759443">
    <property type="component" value="Unassembled WGS sequence"/>
</dbReference>
<keyword evidence="2" id="KW-0805">Transcription regulation</keyword>
<evidence type="ECO:0000256" key="3">
    <source>
        <dbReference type="ARBA" id="ARBA00023163"/>
    </source>
</evidence>
<evidence type="ECO:0000259" key="4">
    <source>
        <dbReference type="SMART" id="SM00738"/>
    </source>
</evidence>
<dbReference type="Gene3D" id="3.30.70.940">
    <property type="entry name" value="NusG, N-terminal domain"/>
    <property type="match status" value="1"/>
</dbReference>
<keyword evidence="3" id="KW-0804">Transcription</keyword>
<dbReference type="CDD" id="cd08000">
    <property type="entry name" value="NGN"/>
    <property type="match status" value="1"/>
</dbReference>
<dbReference type="PANTHER" id="PTHR30265:SF4">
    <property type="entry name" value="KOW MOTIF FAMILY PROTEIN, EXPRESSED"/>
    <property type="match status" value="1"/>
</dbReference>
<dbReference type="RefSeq" id="WP_245224194.1">
    <property type="nucleotide sequence ID" value="NZ_JAGGJU010000010.1"/>
</dbReference>
<dbReference type="EMBL" id="JAGGJU010000010">
    <property type="protein sequence ID" value="MBP1852134.1"/>
    <property type="molecule type" value="Genomic_DNA"/>
</dbReference>
<reference evidence="5 6" key="1">
    <citation type="submission" date="2021-03" db="EMBL/GenBank/DDBJ databases">
        <title>Genomic Encyclopedia of Type Strains, Phase IV (KMG-IV): sequencing the most valuable type-strain genomes for metagenomic binning, comparative biology and taxonomic classification.</title>
        <authorList>
            <person name="Goeker M."/>
        </authorList>
    </citation>
    <scope>NUCLEOTIDE SEQUENCE [LARGE SCALE GENOMIC DNA]</scope>
    <source>
        <strain evidence="5 6">DSM 21600</strain>
    </source>
</reference>
<proteinExistence type="predicted"/>
<keyword evidence="6" id="KW-1185">Reference proteome</keyword>
<dbReference type="PANTHER" id="PTHR30265">
    <property type="entry name" value="RHO-INTERACTING TRANSCRIPTION TERMINATION FACTOR NUSG"/>
    <property type="match status" value="1"/>
</dbReference>
<protein>
    <submittedName>
        <fullName evidence="5">Transcriptional antiterminator NusG</fullName>
    </submittedName>
</protein>
<dbReference type="SMART" id="SM00738">
    <property type="entry name" value="NGN"/>
    <property type="match status" value="1"/>
</dbReference>
<gene>
    <name evidence="5" type="ORF">J2Z17_003589</name>
</gene>
<dbReference type="InterPro" id="IPR036735">
    <property type="entry name" value="NGN_dom_sf"/>
</dbReference>
<evidence type="ECO:0000256" key="1">
    <source>
        <dbReference type="ARBA" id="ARBA00022814"/>
    </source>
</evidence>
<accession>A0ABS4E2F3</accession>
<evidence type="ECO:0000313" key="5">
    <source>
        <dbReference type="EMBL" id="MBP1852134.1"/>
    </source>
</evidence>
<organism evidence="5 6">
    <name type="scientific">Rhizobium halophytocola</name>
    <dbReference type="NCBI Taxonomy" id="735519"/>
    <lineage>
        <taxon>Bacteria</taxon>
        <taxon>Pseudomonadati</taxon>
        <taxon>Pseudomonadota</taxon>
        <taxon>Alphaproteobacteria</taxon>
        <taxon>Hyphomicrobiales</taxon>
        <taxon>Rhizobiaceae</taxon>
        <taxon>Rhizobium/Agrobacterium group</taxon>
        <taxon>Rhizobium</taxon>
    </lineage>
</organism>
<dbReference type="Pfam" id="PF02357">
    <property type="entry name" value="NusG"/>
    <property type="match status" value="1"/>
</dbReference>
<evidence type="ECO:0000313" key="6">
    <source>
        <dbReference type="Proteomes" id="UP000759443"/>
    </source>
</evidence>
<dbReference type="InterPro" id="IPR006645">
    <property type="entry name" value="NGN-like_dom"/>
</dbReference>